<dbReference type="SUPFAM" id="SSF56645">
    <property type="entry name" value="Acyl-CoA dehydrogenase NM domain-like"/>
    <property type="match status" value="1"/>
</dbReference>
<keyword evidence="10" id="KW-1185">Reference proteome</keyword>
<gene>
    <name evidence="9" type="ORF">H6G72_10695</name>
</gene>
<dbReference type="RefSeq" id="WP_156331949.1">
    <property type="nucleotide sequence ID" value="NZ_JACJSK010000012.1"/>
</dbReference>
<dbReference type="Gene3D" id="2.40.110.10">
    <property type="entry name" value="Butyryl-CoA Dehydrogenase, subunit A, domain 2"/>
    <property type="match status" value="1"/>
</dbReference>
<dbReference type="SUPFAM" id="SSF47203">
    <property type="entry name" value="Acyl-CoA dehydrogenase C-terminal domain-like"/>
    <property type="match status" value="1"/>
</dbReference>
<evidence type="ECO:0000256" key="4">
    <source>
        <dbReference type="ARBA" id="ARBA00022827"/>
    </source>
</evidence>
<dbReference type="EMBL" id="JACJSK010000012">
    <property type="protein sequence ID" value="MBD2544302.1"/>
    <property type="molecule type" value="Genomic_DNA"/>
</dbReference>
<dbReference type="Gene3D" id="1.10.540.10">
    <property type="entry name" value="Acyl-CoA dehydrogenase/oxidase, N-terminal domain"/>
    <property type="match status" value="1"/>
</dbReference>
<evidence type="ECO:0000256" key="1">
    <source>
        <dbReference type="ARBA" id="ARBA00001974"/>
    </source>
</evidence>
<dbReference type="Pfam" id="PF02770">
    <property type="entry name" value="Acyl-CoA_dh_M"/>
    <property type="match status" value="1"/>
</dbReference>
<dbReference type="PANTHER" id="PTHR43884:SF19">
    <property type="entry name" value="ACYL-COA DEHYDROGENASE FADE4-RELATED"/>
    <property type="match status" value="1"/>
</dbReference>
<organism evidence="9 10">
    <name type="scientific">Planktothricoides raciborskii FACHB-1370</name>
    <dbReference type="NCBI Taxonomy" id="2949576"/>
    <lineage>
        <taxon>Bacteria</taxon>
        <taxon>Bacillati</taxon>
        <taxon>Cyanobacteriota</taxon>
        <taxon>Cyanophyceae</taxon>
        <taxon>Oscillatoriophycideae</taxon>
        <taxon>Oscillatoriales</taxon>
        <taxon>Oscillatoriaceae</taxon>
        <taxon>Planktothricoides</taxon>
    </lineage>
</organism>
<dbReference type="InterPro" id="IPR013786">
    <property type="entry name" value="AcylCoA_DH/ox_N"/>
</dbReference>
<dbReference type="PANTHER" id="PTHR43884">
    <property type="entry name" value="ACYL-COA DEHYDROGENASE"/>
    <property type="match status" value="1"/>
</dbReference>
<comment type="cofactor">
    <cofactor evidence="1 5">
        <name>FAD</name>
        <dbReference type="ChEBI" id="CHEBI:57692"/>
    </cofactor>
</comment>
<reference evidence="9 10" key="1">
    <citation type="journal article" date="2020" name="ISME J.">
        <title>Comparative genomics reveals insights into cyanobacterial evolution and habitat adaptation.</title>
        <authorList>
            <person name="Chen M.Y."/>
            <person name="Teng W.K."/>
            <person name="Zhao L."/>
            <person name="Hu C.X."/>
            <person name="Zhou Y.K."/>
            <person name="Han B.P."/>
            <person name="Song L.R."/>
            <person name="Shu W.S."/>
        </authorList>
    </citation>
    <scope>NUCLEOTIDE SEQUENCE [LARGE SCALE GENOMIC DNA]</scope>
    <source>
        <strain evidence="9 10">FACHB-1370</strain>
    </source>
</reference>
<keyword evidence="4 5" id="KW-0274">FAD</keyword>
<accession>A0ABR8EDA0</accession>
<dbReference type="InterPro" id="IPR009075">
    <property type="entry name" value="AcylCo_DH/oxidase_C"/>
</dbReference>
<dbReference type="InterPro" id="IPR046373">
    <property type="entry name" value="Acyl-CoA_Oxase/DH_mid-dom_sf"/>
</dbReference>
<evidence type="ECO:0000256" key="3">
    <source>
        <dbReference type="ARBA" id="ARBA00022630"/>
    </source>
</evidence>
<protein>
    <submittedName>
        <fullName evidence="9">Acyl-CoA dehydrogenase family protein</fullName>
    </submittedName>
</protein>
<evidence type="ECO:0000259" key="6">
    <source>
        <dbReference type="Pfam" id="PF00441"/>
    </source>
</evidence>
<sequence length="636" mass="71403">MAAFPKRLAEKSSAMLVEPIFWLAPWMLWRNRSQFRDHAIGGFLMSLLTQYQTAQALELHLGDPLNPENLFSFQHCIELDEQDAYPEDICQLLSDWNVDLYYIPAAYGGKLKSFEEVLAISRVIARRDLTVAIAHGVTYLGATPVWLAGSDEQKQTIAQRIKNKEKISFGLTEKNHGSDILSSETAVEVLENGYLLSGEKWLIGNATLSTALTVFTRTNPKGGPRGFSVFLVEKDKLYPNSFSHLNKIKTHGVRGANIGGVNFQNSFLPANALISTPGSGLEIILKALQVTRTLHAGAAPSLAQADTALRVTLDFVFSRHIYGSTVWDIPHARKTLIEAFVDILLCECVSLAAVRSLHVATDQMSLFSSIIKYFVPTTVEQVIQRISAVLGARYYLREEHWYGIFQKIVRDHSIISVFDGSTAVNLHAIALQIQQLATYHVQTNIAENPGIREKISTIFNLEKPLPDFEPNRLEMYNRGRDDILQGIELAEADLADLPINSEAESQVIDRIMNLTNLLNQLIHIQNKFLVEQGIAYTPKYSKSSQLFDLAKTYCILHTAVACLQMWLHNRKTLDSFFANGEWLVICLTRLLEKIQPSLDSAPESYWENMGNHLVKLYTENKMFSIIPFDLATSSTI</sequence>
<evidence type="ECO:0000259" key="7">
    <source>
        <dbReference type="Pfam" id="PF02770"/>
    </source>
</evidence>
<dbReference type="InterPro" id="IPR036250">
    <property type="entry name" value="AcylCo_DH-like_C"/>
</dbReference>
<dbReference type="Pfam" id="PF00441">
    <property type="entry name" value="Acyl-CoA_dh_1"/>
    <property type="match status" value="1"/>
</dbReference>
<comment type="caution">
    <text evidence="9">The sequence shown here is derived from an EMBL/GenBank/DDBJ whole genome shotgun (WGS) entry which is preliminary data.</text>
</comment>
<evidence type="ECO:0000259" key="8">
    <source>
        <dbReference type="Pfam" id="PF02771"/>
    </source>
</evidence>
<feature type="domain" description="Acyl-CoA oxidase/dehydrogenase middle" evidence="7">
    <location>
        <begin position="168"/>
        <end position="265"/>
    </location>
</feature>
<feature type="domain" description="Acyl-CoA dehydrogenase/oxidase C-terminal" evidence="6">
    <location>
        <begin position="278"/>
        <end position="431"/>
    </location>
</feature>
<proteinExistence type="inferred from homology"/>
<comment type="similarity">
    <text evidence="2 5">Belongs to the acyl-CoA dehydrogenase family.</text>
</comment>
<dbReference type="Gene3D" id="1.20.140.10">
    <property type="entry name" value="Butyryl-CoA Dehydrogenase, subunit A, domain 3"/>
    <property type="match status" value="1"/>
</dbReference>
<feature type="domain" description="Acyl-CoA dehydrogenase/oxidase N-terminal" evidence="8">
    <location>
        <begin position="77"/>
        <end position="161"/>
    </location>
</feature>
<evidence type="ECO:0000313" key="10">
    <source>
        <dbReference type="Proteomes" id="UP000641954"/>
    </source>
</evidence>
<dbReference type="CDD" id="cd00567">
    <property type="entry name" value="ACAD"/>
    <property type="match status" value="1"/>
</dbReference>
<evidence type="ECO:0000256" key="5">
    <source>
        <dbReference type="RuleBase" id="RU362125"/>
    </source>
</evidence>
<dbReference type="InterPro" id="IPR009100">
    <property type="entry name" value="AcylCoA_DH/oxidase_NM_dom_sf"/>
</dbReference>
<name>A0ABR8EDA0_9CYAN</name>
<keyword evidence="3 5" id="KW-0285">Flavoprotein</keyword>
<keyword evidence="5" id="KW-0560">Oxidoreductase</keyword>
<dbReference type="Pfam" id="PF02771">
    <property type="entry name" value="Acyl-CoA_dh_N"/>
    <property type="match status" value="1"/>
</dbReference>
<dbReference type="InterPro" id="IPR037069">
    <property type="entry name" value="AcylCoA_DH/ox_N_sf"/>
</dbReference>
<dbReference type="InterPro" id="IPR006091">
    <property type="entry name" value="Acyl-CoA_Oxase/DH_mid-dom"/>
</dbReference>
<evidence type="ECO:0000313" key="9">
    <source>
        <dbReference type="EMBL" id="MBD2544302.1"/>
    </source>
</evidence>
<evidence type="ECO:0000256" key="2">
    <source>
        <dbReference type="ARBA" id="ARBA00009347"/>
    </source>
</evidence>
<dbReference type="Proteomes" id="UP000641954">
    <property type="component" value="Unassembled WGS sequence"/>
</dbReference>